<dbReference type="InterPro" id="IPR025667">
    <property type="entry name" value="SprB_repeat"/>
</dbReference>
<dbReference type="GO" id="GO:0005975">
    <property type="term" value="P:carbohydrate metabolic process"/>
    <property type="evidence" value="ECO:0007669"/>
    <property type="project" value="UniProtKB-ARBA"/>
</dbReference>
<dbReference type="Gene3D" id="2.60.40.10">
    <property type="entry name" value="Immunoglobulins"/>
    <property type="match status" value="1"/>
</dbReference>
<comment type="caution">
    <text evidence="2">The sequence shown here is derived from an EMBL/GenBank/DDBJ whole genome shotgun (WGS) entry which is preliminary data.</text>
</comment>
<sequence>MTKRKKVSLFLFYILLLSWLLDGKAYAQVAIPRDGFPYCEPFTNSTTRANTVFDGVPNKAILTSGGVDPNGNGVLRLTTNDINQRGWVFVDLPFSSAYGIKTSFEYFAYGPISPNEPGDGFSFFLFDGSIVANDNVAPVNPNEFQIGGLGGSLGYSPLRYSGGNFGGGYGLKGAYMGIGLDARGNWGNQYEGRYGGFANPFEYGSGLSPAFFPRYPNNIAIRGPVDPADVVRDNGMTGNFVGFPALFPSTPIYNSYPFIDGKILFNDPADGAPYTGLPAKYFLSPAQRFTVGAPSRITNCAINGYRKVFIDLRPNGAGKYTISMSMLITTPSGPQVVPIFSNVPYPYTAPQNLKVGFAASTGDRTSFHEIRNVTVEVSSIDPLLAPNPPNLNEKVCFDEDLTFDFDVSLPAQNQFIRCLQLFPTNPGPPNNTPNPNGDPFIGNCGLSGVCVEKCKPENKKIVVPGVGTFESILEDLTDGNFINERNEAKIKFTPEPGFFGTHTIYYNVIDNYGLTSEPRTVTVTVNPFPKIDSTGAIIGPTCNGQNDGNITNVVLKDLIPGYSFTWKDQNGNILPASSYTKSETMVGSYIQATIGVNGINLGKYYLTVNNPATNSACDDTFEFEVKDVRGTPVEVVLDDQQICEGTPVIFNPQLEDPTDAANPKFIWWKDNQKTKPITNGLTEGAVKYQITGPGILTITGLTQSATPLEYFVEVAADPTQNLCATPAGQLKRVQVLVLPPLALSANVLDDLCRVGAGQIVVNASGGFGTYTFSLNGGPFQNSNTFNGLNPGNYTVEVTAGTNCIGTISAEVKGAPALLFDLPKVIQPACGESNGLLEVSFSGGTPAYTLEFLKNGVLVETTNSPTSPKVYQNLSPGNYEIRIKDANSCTKVLTRTLINDVGIPITVAPMVEELCFGDVAKITPAVTTTGSAELKWYKDAGATQEILSSPTPDANGHVFTINSTNQELTVGGLQVGDYKYYLVAKGPGYCPNPPFVASVKVYDPITATSVVTDEICFGAKDGTITVNASGADGKFEYSLNNGPFVSNKVFTGVGPGTYTVNIRSTGNNGCTFQTTATVNGPSAAISVNKPNIIRSSCDLPNGSIENVVVTGGWGNYTAEWRKGSLTGPIVPGGLTEAVGLLTDTYYLIVKDQKGCIASFDFKVDEMPDPIYVIAPVEICAGESVILKPVNTISGSAPTDLEWYKDPGKTQLITNGPDSSDPTISYSIDPLTSNLTITGLSGKNVPYSFYLNVVCTKAIVKGDALVRVVPNPVFSPEPVTCFGGNDGRIVVQSGGDAKYLYSVDGGAPITEAQLEARTFAAKKYSLTVSNEGFCLTSFEVEVKQPIAALAVAPLSKVDPSCGANVGVIRAQVSGGWSPYSVTLFKNGTSVNTQTIQGPTYEINNLSPGQYYVRITDAEGCAVNSNTITMVYGPTQILVDDAEICEGETAILKPIPNPIPTGAVFEWFKNSALTLPVVSSPNPDANGHIFQIASDGTLSVSGLKSTNSPVTYYVRISGGNSCPGFTAAPKVTVNRLPGLAATIKDEVCFGEKGTITFTGSAGDGTFAYSLDGITFQSSNTFVVNPGIYTGYVKSGAGCLVQLPNLIVKGPVAPLEVNMPSKQDATCNASDGNISFEITGGFNSTYKVETKRNGQLYKTDIVPAGIFSLVNLPSGNYSFTITDTGGCSVTLPSDIQVENIPTPIDSNDDVICEGETATLRPTTTQTGITPIFTWYLNSNGSGQILPGTSNGVTYQIAADGTLSISGLQGRQNPYVYYLKISGTGVCEPPLLPVEVLVYDIPNLRVSNPSIVCDPQGTVDLTKFIEGFDPNIYDYQILSPAGSLMRIDEIGAVNQSGSYQVQNAIKGSNCWSPNQRIQVLIAEEELLPDFNYEADLGGGNFIPNSEAQILEKVNFLDNSIGKVIIWNWNFGDGTSSSEENPTHIYTKKGTYTVTLTTIDEIGCIAVTEKLITVLDDYVIIIPNAFTPNGQKNQYFKPQFRGIASMEVYIFNTWGELIFESKSLETQGWDGTLNGKNAPNGNYVYRAVFQTRSGEKIEKSGVFILIR</sequence>
<evidence type="ECO:0000313" key="2">
    <source>
        <dbReference type="EMBL" id="RIW18304.1"/>
    </source>
</evidence>
<name>A0A418PVX1_9BACT</name>
<reference evidence="2 3" key="1">
    <citation type="submission" date="2018-09" db="EMBL/GenBank/DDBJ databases">
        <authorList>
            <person name="Wang X."/>
            <person name="Du Z."/>
        </authorList>
    </citation>
    <scope>NUCLEOTIDE SEQUENCE [LARGE SCALE GENOMIC DNA]</scope>
    <source>
        <strain evidence="2 3">N3</strain>
    </source>
</reference>
<dbReference type="PROSITE" id="PS50093">
    <property type="entry name" value="PKD"/>
    <property type="match status" value="1"/>
</dbReference>
<dbReference type="InterPro" id="IPR013783">
    <property type="entry name" value="Ig-like_fold"/>
</dbReference>
<dbReference type="SMART" id="SM00089">
    <property type="entry name" value="PKD"/>
    <property type="match status" value="1"/>
</dbReference>
<dbReference type="InterPro" id="IPR026341">
    <property type="entry name" value="T9SS_type_B"/>
</dbReference>
<feature type="domain" description="PKD" evidence="1">
    <location>
        <begin position="1906"/>
        <end position="1968"/>
    </location>
</feature>
<dbReference type="CDD" id="cd00146">
    <property type="entry name" value="PKD"/>
    <property type="match status" value="1"/>
</dbReference>
<dbReference type="Gene3D" id="2.60.120.200">
    <property type="match status" value="1"/>
</dbReference>
<dbReference type="InterPro" id="IPR022409">
    <property type="entry name" value="PKD/Chitinase_dom"/>
</dbReference>
<proteinExistence type="predicted"/>
<dbReference type="Pfam" id="PF13573">
    <property type="entry name" value="SprB"/>
    <property type="match status" value="3"/>
</dbReference>
<dbReference type="GO" id="GO:0004553">
    <property type="term" value="F:hydrolase activity, hydrolyzing O-glycosyl compounds"/>
    <property type="evidence" value="ECO:0007669"/>
    <property type="project" value="UniProtKB-ARBA"/>
</dbReference>
<dbReference type="Pfam" id="PF18911">
    <property type="entry name" value="PKD_4"/>
    <property type="match status" value="1"/>
</dbReference>
<dbReference type="InterPro" id="IPR035986">
    <property type="entry name" value="PKD_dom_sf"/>
</dbReference>
<organism evidence="2 3">
    <name type="scientific">Algoriphagus lacus</name>
    <dbReference type="NCBI Taxonomy" id="2056311"/>
    <lineage>
        <taxon>Bacteria</taxon>
        <taxon>Pseudomonadati</taxon>
        <taxon>Bacteroidota</taxon>
        <taxon>Cytophagia</taxon>
        <taxon>Cytophagales</taxon>
        <taxon>Cyclobacteriaceae</taxon>
        <taxon>Algoriphagus</taxon>
    </lineage>
</organism>
<dbReference type="Pfam" id="PF13585">
    <property type="entry name" value="CHU_C"/>
    <property type="match status" value="1"/>
</dbReference>
<accession>A0A418PVX1</accession>
<dbReference type="RefSeq" id="WP_119475783.1">
    <property type="nucleotide sequence ID" value="NZ_QXML01000001.1"/>
</dbReference>
<gene>
    <name evidence="2" type="ORF">D0X99_00995</name>
</gene>
<dbReference type="EMBL" id="QXML01000001">
    <property type="protein sequence ID" value="RIW18304.1"/>
    <property type="molecule type" value="Genomic_DNA"/>
</dbReference>
<dbReference type="SUPFAM" id="SSF49299">
    <property type="entry name" value="PKD domain"/>
    <property type="match status" value="1"/>
</dbReference>
<dbReference type="OrthoDB" id="7794186at2"/>
<keyword evidence="3" id="KW-1185">Reference proteome</keyword>
<evidence type="ECO:0000313" key="3">
    <source>
        <dbReference type="Proteomes" id="UP000283522"/>
    </source>
</evidence>
<dbReference type="Proteomes" id="UP000283522">
    <property type="component" value="Unassembled WGS sequence"/>
</dbReference>
<evidence type="ECO:0000259" key="1">
    <source>
        <dbReference type="PROSITE" id="PS50093"/>
    </source>
</evidence>
<dbReference type="InterPro" id="IPR000601">
    <property type="entry name" value="PKD_dom"/>
</dbReference>
<dbReference type="NCBIfam" id="TIGR04131">
    <property type="entry name" value="Bac_Flav_CTERM"/>
    <property type="match status" value="1"/>
</dbReference>
<protein>
    <submittedName>
        <fullName evidence="2">PKD domain-containing protein</fullName>
    </submittedName>
</protein>
<dbReference type="InterPro" id="IPR013320">
    <property type="entry name" value="ConA-like_dom_sf"/>
</dbReference>
<dbReference type="SUPFAM" id="SSF49899">
    <property type="entry name" value="Concanavalin A-like lectins/glucanases"/>
    <property type="match status" value="1"/>
</dbReference>